<dbReference type="Gene3D" id="4.10.240.10">
    <property type="entry name" value="Zn(2)-C6 fungal-type DNA-binding domain"/>
    <property type="match status" value="1"/>
</dbReference>
<gene>
    <name evidence="6" type="ORF">B0T10DRAFT_498866</name>
</gene>
<dbReference type="SMART" id="SM00906">
    <property type="entry name" value="Fungal_trans"/>
    <property type="match status" value="1"/>
</dbReference>
<dbReference type="GO" id="GO:0005634">
    <property type="term" value="C:nucleus"/>
    <property type="evidence" value="ECO:0007669"/>
    <property type="project" value="UniProtKB-SubCell"/>
</dbReference>
<evidence type="ECO:0000256" key="3">
    <source>
        <dbReference type="ARBA" id="ARBA00023242"/>
    </source>
</evidence>
<dbReference type="Proteomes" id="UP000777438">
    <property type="component" value="Unassembled WGS sequence"/>
</dbReference>
<protein>
    <submittedName>
        <fullName evidence="6">Fungal-specific transcription factor domain-containing protein</fullName>
    </submittedName>
</protein>
<dbReference type="GO" id="GO:0003677">
    <property type="term" value="F:DNA binding"/>
    <property type="evidence" value="ECO:0007669"/>
    <property type="project" value="InterPro"/>
</dbReference>
<keyword evidence="7" id="KW-1185">Reference proteome</keyword>
<dbReference type="EMBL" id="JAGPYM010000039">
    <property type="protein sequence ID" value="KAH6874400.1"/>
    <property type="molecule type" value="Genomic_DNA"/>
</dbReference>
<dbReference type="GO" id="GO:0008270">
    <property type="term" value="F:zinc ion binding"/>
    <property type="evidence" value="ECO:0007669"/>
    <property type="project" value="InterPro"/>
</dbReference>
<dbReference type="GO" id="GO:0006351">
    <property type="term" value="P:DNA-templated transcription"/>
    <property type="evidence" value="ECO:0007669"/>
    <property type="project" value="InterPro"/>
</dbReference>
<evidence type="ECO:0000256" key="4">
    <source>
        <dbReference type="SAM" id="MobiDB-lite"/>
    </source>
</evidence>
<comment type="caution">
    <text evidence="6">The sequence shown here is derived from an EMBL/GenBank/DDBJ whole genome shotgun (WGS) entry which is preliminary data.</text>
</comment>
<dbReference type="CDD" id="cd12148">
    <property type="entry name" value="fungal_TF_MHR"/>
    <property type="match status" value="1"/>
</dbReference>
<sequence length="726" mass="80982">MGQAKVEKRNRPPVSCEPCRTRKLKCNRGLPCDTCIKRGKRTTCHYAPNADRNVNKRASVSDRLKNIEGLIASLIPNVPHTSTSPVLGAPMDELSIASSGLIQNSRDGTGDAPIPAPTTSSSSPSQAEANQTSYVDSTHWSSILKDIRDIREQLGEHGPIQPHGTSPPAHASKEPDHGSFDLGFGHCPVSTLQEIVASLPPRSVSDSLVFHYFNSRFTILPILHPNKFQLEYERFWENPLETSVIWIGLLFAVLSLAAGLCQISDMSNRPRGPIPTPRDLSEMAKRCFVLGHYAEAKEYGLEALLVYLQTCYLRTKDTDVSFWFLMGVIIRLAIRMGYHRDPTKLPGCSELSPFESEMRRRVWWSIYQVDALISFQMGLPSMIPSAYCDTELPSNIEYSDFGPDSLVLPPQRPDSDHTVVLYTIAKNPVVDMFKKAVAHTQRLEMPPLEETMSLDGALREAYNNVPEVLRYRPIKRSFIDGPAVIMRRTTIEILNLKSIIILHRQHLVHQQDPKYARSRHACLEAALQVLSRQAELHLSTQPGGQLHDDRWMISALTTNDFILAAMVTCLDVTLRIQYSLRGSRVPDVTKAERQTEGAEIEAIKAAQKIWESAESYSSEARIASRALESTIRKWNDHQNLSRLPAVAGNAATTTMYNYAEIQHDGCHVEQIAGLGDGSEFIDWALIDHYCSDAGEQAADLESWILEAAGWFDSVDSSGFTSYGLES</sequence>
<feature type="compositionally biased region" description="Polar residues" evidence="4">
    <location>
        <begin position="126"/>
        <end position="136"/>
    </location>
</feature>
<feature type="region of interest" description="Disordered" evidence="4">
    <location>
        <begin position="102"/>
        <end position="136"/>
    </location>
</feature>
<organism evidence="6 7">
    <name type="scientific">Thelonectria olida</name>
    <dbReference type="NCBI Taxonomy" id="1576542"/>
    <lineage>
        <taxon>Eukaryota</taxon>
        <taxon>Fungi</taxon>
        <taxon>Dikarya</taxon>
        <taxon>Ascomycota</taxon>
        <taxon>Pezizomycotina</taxon>
        <taxon>Sordariomycetes</taxon>
        <taxon>Hypocreomycetidae</taxon>
        <taxon>Hypocreales</taxon>
        <taxon>Nectriaceae</taxon>
        <taxon>Thelonectria</taxon>
    </lineage>
</organism>
<feature type="region of interest" description="Disordered" evidence="4">
    <location>
        <begin position="156"/>
        <end position="177"/>
    </location>
</feature>
<comment type="subcellular location">
    <subcellularLocation>
        <location evidence="1">Nucleus</location>
    </subcellularLocation>
</comment>
<dbReference type="CDD" id="cd00067">
    <property type="entry name" value="GAL4"/>
    <property type="match status" value="1"/>
</dbReference>
<dbReference type="SUPFAM" id="SSF57701">
    <property type="entry name" value="Zn2/Cys6 DNA-binding domain"/>
    <property type="match status" value="1"/>
</dbReference>
<dbReference type="Pfam" id="PF04082">
    <property type="entry name" value="Fungal_trans"/>
    <property type="match status" value="1"/>
</dbReference>
<dbReference type="OrthoDB" id="5431381at2759"/>
<feature type="domain" description="Zn(2)-C6 fungal-type" evidence="5">
    <location>
        <begin position="15"/>
        <end position="46"/>
    </location>
</feature>
<dbReference type="GO" id="GO:0000981">
    <property type="term" value="F:DNA-binding transcription factor activity, RNA polymerase II-specific"/>
    <property type="evidence" value="ECO:0007669"/>
    <property type="project" value="InterPro"/>
</dbReference>
<accession>A0A9P8VT32</accession>
<dbReference type="AlphaFoldDB" id="A0A9P8VT32"/>
<dbReference type="SMART" id="SM00066">
    <property type="entry name" value="GAL4"/>
    <property type="match status" value="1"/>
</dbReference>
<dbReference type="InterPro" id="IPR007219">
    <property type="entry name" value="XnlR_reg_dom"/>
</dbReference>
<keyword evidence="3" id="KW-0539">Nucleus</keyword>
<dbReference type="InterPro" id="IPR036864">
    <property type="entry name" value="Zn2-C6_fun-type_DNA-bd_sf"/>
</dbReference>
<dbReference type="Pfam" id="PF00172">
    <property type="entry name" value="Zn_clus"/>
    <property type="match status" value="1"/>
</dbReference>
<dbReference type="PROSITE" id="PS00463">
    <property type="entry name" value="ZN2_CY6_FUNGAL_1"/>
    <property type="match status" value="1"/>
</dbReference>
<dbReference type="PANTHER" id="PTHR31001">
    <property type="entry name" value="UNCHARACTERIZED TRANSCRIPTIONAL REGULATORY PROTEIN"/>
    <property type="match status" value="1"/>
</dbReference>
<evidence type="ECO:0000259" key="5">
    <source>
        <dbReference type="PROSITE" id="PS50048"/>
    </source>
</evidence>
<evidence type="ECO:0000256" key="1">
    <source>
        <dbReference type="ARBA" id="ARBA00004123"/>
    </source>
</evidence>
<keyword evidence="2" id="KW-0479">Metal-binding</keyword>
<dbReference type="PROSITE" id="PS50048">
    <property type="entry name" value="ZN2_CY6_FUNGAL_2"/>
    <property type="match status" value="1"/>
</dbReference>
<name>A0A9P8VT32_9HYPO</name>
<dbReference type="PANTHER" id="PTHR31001:SF49">
    <property type="entry name" value="ZN(II)2CYS6 TRANSCRIPTION FACTOR (EUROFUNG)"/>
    <property type="match status" value="1"/>
</dbReference>
<reference evidence="6 7" key="1">
    <citation type="journal article" date="2021" name="Nat. Commun.">
        <title>Genetic determinants of endophytism in the Arabidopsis root mycobiome.</title>
        <authorList>
            <person name="Mesny F."/>
            <person name="Miyauchi S."/>
            <person name="Thiergart T."/>
            <person name="Pickel B."/>
            <person name="Atanasova L."/>
            <person name="Karlsson M."/>
            <person name="Huettel B."/>
            <person name="Barry K.W."/>
            <person name="Haridas S."/>
            <person name="Chen C."/>
            <person name="Bauer D."/>
            <person name="Andreopoulos W."/>
            <person name="Pangilinan J."/>
            <person name="LaButti K."/>
            <person name="Riley R."/>
            <person name="Lipzen A."/>
            <person name="Clum A."/>
            <person name="Drula E."/>
            <person name="Henrissat B."/>
            <person name="Kohler A."/>
            <person name="Grigoriev I.V."/>
            <person name="Martin F.M."/>
            <person name="Hacquard S."/>
        </authorList>
    </citation>
    <scope>NUCLEOTIDE SEQUENCE [LARGE SCALE GENOMIC DNA]</scope>
    <source>
        <strain evidence="6 7">MPI-CAGE-CH-0241</strain>
    </source>
</reference>
<evidence type="ECO:0000313" key="7">
    <source>
        <dbReference type="Proteomes" id="UP000777438"/>
    </source>
</evidence>
<dbReference type="InterPro" id="IPR001138">
    <property type="entry name" value="Zn2Cys6_DnaBD"/>
</dbReference>
<dbReference type="InterPro" id="IPR050613">
    <property type="entry name" value="Sec_Metabolite_Reg"/>
</dbReference>
<evidence type="ECO:0000313" key="6">
    <source>
        <dbReference type="EMBL" id="KAH6874400.1"/>
    </source>
</evidence>
<evidence type="ECO:0000256" key="2">
    <source>
        <dbReference type="ARBA" id="ARBA00022723"/>
    </source>
</evidence>
<proteinExistence type="predicted"/>